<dbReference type="PANTHER" id="PTHR23294">
    <property type="entry name" value="ET TRANSLATION PRODUCT-RELATED"/>
    <property type="match status" value="1"/>
</dbReference>
<feature type="transmembrane region" description="Helical" evidence="6">
    <location>
        <begin position="123"/>
        <end position="147"/>
    </location>
</feature>
<keyword evidence="3 6" id="KW-1133">Transmembrane helix</keyword>
<evidence type="ECO:0000256" key="1">
    <source>
        <dbReference type="ARBA" id="ARBA00004141"/>
    </source>
</evidence>
<dbReference type="Gene3D" id="1.20.1250.20">
    <property type="entry name" value="MFS general substrate transporter like domains"/>
    <property type="match status" value="1"/>
</dbReference>
<evidence type="ECO:0000313" key="7">
    <source>
        <dbReference type="EMBL" id="KEZ45003.1"/>
    </source>
</evidence>
<feature type="transmembrane region" description="Helical" evidence="6">
    <location>
        <begin position="418"/>
        <end position="436"/>
    </location>
</feature>
<evidence type="ECO:0000256" key="5">
    <source>
        <dbReference type="SAM" id="MobiDB-lite"/>
    </source>
</evidence>
<dbReference type="KEGG" id="sapo:SAPIO_CDS2393"/>
<feature type="transmembrane region" description="Helical" evidence="6">
    <location>
        <begin position="190"/>
        <end position="210"/>
    </location>
</feature>
<feature type="transmembrane region" description="Helical" evidence="6">
    <location>
        <begin position="159"/>
        <end position="178"/>
    </location>
</feature>
<dbReference type="RefSeq" id="XP_016644802.1">
    <property type="nucleotide sequence ID" value="XM_016785426.1"/>
</dbReference>
<feature type="transmembrane region" description="Helical" evidence="6">
    <location>
        <begin position="279"/>
        <end position="301"/>
    </location>
</feature>
<feature type="transmembrane region" description="Helical" evidence="6">
    <location>
        <begin position="353"/>
        <end position="375"/>
    </location>
</feature>
<feature type="compositionally biased region" description="Basic and acidic residues" evidence="5">
    <location>
        <begin position="454"/>
        <end position="472"/>
    </location>
</feature>
<evidence type="ECO:0000256" key="2">
    <source>
        <dbReference type="ARBA" id="ARBA00022692"/>
    </source>
</evidence>
<evidence type="ECO:0008006" key="9">
    <source>
        <dbReference type="Google" id="ProtNLM"/>
    </source>
</evidence>
<keyword evidence="4 6" id="KW-0472">Membrane</keyword>
<feature type="region of interest" description="Disordered" evidence="5">
    <location>
        <begin position="453"/>
        <end position="472"/>
    </location>
</feature>
<accession>A0A084GCE1</accession>
<evidence type="ECO:0000256" key="3">
    <source>
        <dbReference type="ARBA" id="ARBA00022989"/>
    </source>
</evidence>
<feature type="region of interest" description="Disordered" evidence="5">
    <location>
        <begin position="1"/>
        <end position="21"/>
    </location>
</feature>
<keyword evidence="8" id="KW-1185">Reference proteome</keyword>
<reference evidence="7 8" key="1">
    <citation type="journal article" date="2014" name="Genome Announc.">
        <title>Draft genome sequence of the pathogenic fungus Scedosporium apiospermum.</title>
        <authorList>
            <person name="Vandeputte P."/>
            <person name="Ghamrawi S."/>
            <person name="Rechenmann M."/>
            <person name="Iltis A."/>
            <person name="Giraud S."/>
            <person name="Fleury M."/>
            <person name="Thornton C."/>
            <person name="Delhaes L."/>
            <person name="Meyer W."/>
            <person name="Papon N."/>
            <person name="Bouchara J.P."/>
        </authorList>
    </citation>
    <scope>NUCLEOTIDE SEQUENCE [LARGE SCALE GENOMIC DNA]</scope>
    <source>
        <strain evidence="7 8">IHEM 14462</strain>
    </source>
</reference>
<comment type="subcellular location">
    <subcellularLocation>
        <location evidence="1">Membrane</location>
        <topology evidence="1">Multi-pass membrane protein</topology>
    </subcellularLocation>
</comment>
<feature type="transmembrane region" description="Helical" evidence="6">
    <location>
        <begin position="313"/>
        <end position="333"/>
    </location>
</feature>
<dbReference type="Proteomes" id="UP000028545">
    <property type="component" value="Unassembled WGS sequence"/>
</dbReference>
<sequence length="472" mass="51622">MPANTSRPHGESEEAPPKDQQYPVRWNKSTFYNMTVLGLCNLAAPGIWGAMNSLGAGGAAKPYLVNTANALTFCLMVVSCYFSGVLVHYIGIKGALIFGTIGYAPFAAGLYTNNRFGTEWLTLFGAALCGISAGVFWMAEAAIAIAYPEPWNRGKALGYWLTYRLSGQIIGGAINLGLNIDRDEAGKVSYTVFLIFIAIQAAGPLVGLLLTPPGQVERKDGKKVNLSIVQNPWLELKEMTKLFFKKEFLLIVLLIGQAVFAEAVFFTYLSLWFSVRARALGSFLSGIVAVIAGNLLGNWLDRTKISLKTRSRGAFWTILTLQGGWWIWATVLVTKFRTTRPTYDWTSPGFGAAFAVFIFLTLGFQINYLFLYFVIHNLAKDESEVIRYAGLLRGTESAWQAVSYGLSSVKIFSEVGGVYLNFGLWGISIFPAWLVIRHFGAKVVTSEGAPVSLNEKEGVSSDGDVPGKEGRP</sequence>
<dbReference type="PANTHER" id="PTHR23294:SF19">
    <property type="entry name" value="DUF895 DOMAIN MEMBRANE PROTEIN-RELATED"/>
    <property type="match status" value="1"/>
</dbReference>
<proteinExistence type="predicted"/>
<feature type="transmembrane region" description="Helical" evidence="6">
    <location>
        <begin position="31"/>
        <end position="51"/>
    </location>
</feature>
<dbReference type="OMA" id="AWWLWAT"/>
<dbReference type="VEuPathDB" id="FungiDB:SAPIO_CDS2393"/>
<dbReference type="GeneID" id="27721465"/>
<evidence type="ECO:0000313" key="8">
    <source>
        <dbReference type="Proteomes" id="UP000028545"/>
    </source>
</evidence>
<dbReference type="EMBL" id="JOWA01000086">
    <property type="protein sequence ID" value="KEZ45003.1"/>
    <property type="molecule type" value="Genomic_DNA"/>
</dbReference>
<evidence type="ECO:0000256" key="6">
    <source>
        <dbReference type="SAM" id="Phobius"/>
    </source>
</evidence>
<name>A0A084GCE1_PSEDA</name>
<dbReference type="AlphaFoldDB" id="A0A084GCE1"/>
<feature type="transmembrane region" description="Helical" evidence="6">
    <location>
        <begin position="63"/>
        <end position="87"/>
    </location>
</feature>
<organism evidence="7 8">
    <name type="scientific">Pseudallescheria apiosperma</name>
    <name type="common">Scedosporium apiospermum</name>
    <dbReference type="NCBI Taxonomy" id="563466"/>
    <lineage>
        <taxon>Eukaryota</taxon>
        <taxon>Fungi</taxon>
        <taxon>Dikarya</taxon>
        <taxon>Ascomycota</taxon>
        <taxon>Pezizomycotina</taxon>
        <taxon>Sordariomycetes</taxon>
        <taxon>Hypocreomycetidae</taxon>
        <taxon>Microascales</taxon>
        <taxon>Microascaceae</taxon>
        <taxon>Scedosporium</taxon>
    </lineage>
</organism>
<keyword evidence="2 6" id="KW-0812">Transmembrane</keyword>
<dbReference type="HOGENOM" id="CLU_030884_2_0_1"/>
<dbReference type="InterPro" id="IPR036259">
    <property type="entry name" value="MFS_trans_sf"/>
</dbReference>
<evidence type="ECO:0000256" key="4">
    <source>
        <dbReference type="ARBA" id="ARBA00023136"/>
    </source>
</evidence>
<comment type="caution">
    <text evidence="7">The sequence shown here is derived from an EMBL/GenBank/DDBJ whole genome shotgun (WGS) entry which is preliminary data.</text>
</comment>
<dbReference type="InterPro" id="IPR011701">
    <property type="entry name" value="MFS"/>
</dbReference>
<gene>
    <name evidence="7" type="ORF">SAPIO_CDS2393</name>
</gene>
<feature type="compositionally biased region" description="Basic and acidic residues" evidence="5">
    <location>
        <begin position="8"/>
        <end position="17"/>
    </location>
</feature>
<dbReference type="Pfam" id="PF07690">
    <property type="entry name" value="MFS_1"/>
    <property type="match status" value="1"/>
</dbReference>
<feature type="transmembrane region" description="Helical" evidence="6">
    <location>
        <begin position="248"/>
        <end position="273"/>
    </location>
</feature>
<dbReference type="GO" id="GO:0022857">
    <property type="term" value="F:transmembrane transporter activity"/>
    <property type="evidence" value="ECO:0007669"/>
    <property type="project" value="InterPro"/>
</dbReference>
<protein>
    <recommendedName>
        <fullName evidence="9">Major facilitator superfamily transporter</fullName>
    </recommendedName>
</protein>
<feature type="transmembrane region" description="Helical" evidence="6">
    <location>
        <begin position="94"/>
        <end position="111"/>
    </location>
</feature>
<dbReference type="OrthoDB" id="196103at2759"/>
<dbReference type="SUPFAM" id="SSF103473">
    <property type="entry name" value="MFS general substrate transporter"/>
    <property type="match status" value="1"/>
</dbReference>
<dbReference type="InterPro" id="IPR051617">
    <property type="entry name" value="UNC-93-like_regulator"/>
</dbReference>
<dbReference type="GO" id="GO:0016020">
    <property type="term" value="C:membrane"/>
    <property type="evidence" value="ECO:0007669"/>
    <property type="project" value="UniProtKB-SubCell"/>
</dbReference>